<dbReference type="InterPro" id="IPR018937">
    <property type="entry name" value="MMgT"/>
</dbReference>
<name>A0A7R9YCH6_9STRA</name>
<evidence type="ECO:0000256" key="1">
    <source>
        <dbReference type="ARBA" id="ARBA00004127"/>
    </source>
</evidence>
<organism evidence="7">
    <name type="scientific">Pinguiococcus pyrenoidosus</name>
    <dbReference type="NCBI Taxonomy" id="172671"/>
    <lineage>
        <taxon>Eukaryota</taxon>
        <taxon>Sar</taxon>
        <taxon>Stramenopiles</taxon>
        <taxon>Ochrophyta</taxon>
        <taxon>Pinguiophyceae</taxon>
        <taxon>Pinguiochrysidales</taxon>
        <taxon>Pinguiochrysidaceae</taxon>
        <taxon>Pinguiococcus</taxon>
    </lineage>
</organism>
<evidence type="ECO:0000256" key="2">
    <source>
        <dbReference type="ARBA" id="ARBA00006109"/>
    </source>
</evidence>
<accession>A0A7R9YCH6</accession>
<dbReference type="AlphaFoldDB" id="A0A7R9YCH6"/>
<proteinExistence type="inferred from homology"/>
<evidence type="ECO:0000256" key="5">
    <source>
        <dbReference type="ARBA" id="ARBA00023136"/>
    </source>
</evidence>
<evidence type="ECO:0008006" key="8">
    <source>
        <dbReference type="Google" id="ProtNLM"/>
    </source>
</evidence>
<keyword evidence="3 6" id="KW-0812">Transmembrane</keyword>
<comment type="similarity">
    <text evidence="2">Belongs to the membrane magnesium transporter (TC 1.A.67) family.</text>
</comment>
<evidence type="ECO:0000256" key="3">
    <source>
        <dbReference type="ARBA" id="ARBA00022692"/>
    </source>
</evidence>
<keyword evidence="4 6" id="KW-1133">Transmembrane helix</keyword>
<sequence>MVVSAVRSVGRGVTGLGMIVLMHAAYSAAQYIKLARASSSLTEGLMGPPQDVVIEVGLSFGLCLIGTLLSLRKLRPVKRIGARQQKDIDTIFNRPEFVSLNTRNAALARRRARLLGKKS</sequence>
<dbReference type="GO" id="GO:0012505">
    <property type="term" value="C:endomembrane system"/>
    <property type="evidence" value="ECO:0007669"/>
    <property type="project" value="UniProtKB-SubCell"/>
</dbReference>
<reference evidence="7" key="1">
    <citation type="submission" date="2021-01" db="EMBL/GenBank/DDBJ databases">
        <authorList>
            <person name="Corre E."/>
            <person name="Pelletier E."/>
            <person name="Niang G."/>
            <person name="Scheremetjew M."/>
            <person name="Finn R."/>
            <person name="Kale V."/>
            <person name="Holt S."/>
            <person name="Cochrane G."/>
            <person name="Meng A."/>
            <person name="Brown T."/>
            <person name="Cohen L."/>
        </authorList>
    </citation>
    <scope>NUCLEOTIDE SEQUENCE</scope>
    <source>
        <strain evidence="7">CCMP2078</strain>
    </source>
</reference>
<keyword evidence="5 6" id="KW-0472">Membrane</keyword>
<gene>
    <name evidence="7" type="ORF">PPYR1160_LOCUS7051</name>
</gene>
<comment type="subcellular location">
    <subcellularLocation>
        <location evidence="1">Endomembrane system</location>
        <topology evidence="1">Multi-pass membrane protein</topology>
    </subcellularLocation>
</comment>
<dbReference type="EMBL" id="HBEA01009169">
    <property type="protein sequence ID" value="CAD8257558.1"/>
    <property type="molecule type" value="Transcribed_RNA"/>
</dbReference>
<feature type="transmembrane region" description="Helical" evidence="6">
    <location>
        <begin position="12"/>
        <end position="32"/>
    </location>
</feature>
<evidence type="ECO:0000313" key="7">
    <source>
        <dbReference type="EMBL" id="CAD8257558.1"/>
    </source>
</evidence>
<protein>
    <recommendedName>
        <fullName evidence="8">Membrane magnesium transporter</fullName>
    </recommendedName>
</protein>
<evidence type="ECO:0000256" key="6">
    <source>
        <dbReference type="SAM" id="Phobius"/>
    </source>
</evidence>
<feature type="transmembrane region" description="Helical" evidence="6">
    <location>
        <begin position="52"/>
        <end position="71"/>
    </location>
</feature>
<dbReference type="Pfam" id="PF10270">
    <property type="entry name" value="MMgT"/>
    <property type="match status" value="1"/>
</dbReference>
<evidence type="ECO:0000256" key="4">
    <source>
        <dbReference type="ARBA" id="ARBA00022989"/>
    </source>
</evidence>